<dbReference type="EMBL" id="JBHMCA010000025">
    <property type="protein sequence ID" value="MFB9444233.1"/>
    <property type="molecule type" value="Genomic_DNA"/>
</dbReference>
<dbReference type="PANTHER" id="PTHR45527:SF1">
    <property type="entry name" value="FATTY ACID SYNTHASE"/>
    <property type="match status" value="1"/>
</dbReference>
<feature type="region of interest" description="Disordered" evidence="1">
    <location>
        <begin position="76"/>
        <end position="97"/>
    </location>
</feature>
<dbReference type="InterPro" id="IPR009081">
    <property type="entry name" value="PP-bd_ACP"/>
</dbReference>
<reference evidence="3 4" key="1">
    <citation type="submission" date="2024-09" db="EMBL/GenBank/DDBJ databases">
        <authorList>
            <person name="Sun Q."/>
            <person name="Mori K."/>
        </authorList>
    </citation>
    <scope>NUCLEOTIDE SEQUENCE [LARGE SCALE GENOMIC DNA]</scope>
    <source>
        <strain evidence="3 4">JCM 3307</strain>
    </source>
</reference>
<keyword evidence="4" id="KW-1185">Reference proteome</keyword>
<dbReference type="InterPro" id="IPR036736">
    <property type="entry name" value="ACP-like_sf"/>
</dbReference>
<feature type="domain" description="Carrier" evidence="2">
    <location>
        <begin position="91"/>
        <end position="166"/>
    </location>
</feature>
<protein>
    <submittedName>
        <fullName evidence="3">Phosphopantetheine-binding protein</fullName>
    </submittedName>
</protein>
<evidence type="ECO:0000256" key="1">
    <source>
        <dbReference type="SAM" id="MobiDB-lite"/>
    </source>
</evidence>
<evidence type="ECO:0000313" key="4">
    <source>
        <dbReference type="Proteomes" id="UP001589608"/>
    </source>
</evidence>
<dbReference type="Proteomes" id="UP001589608">
    <property type="component" value="Unassembled WGS sequence"/>
</dbReference>
<sequence length="166" mass="17300">MSAPSADLDTAATLLRDHPGATDAAALRAADGRRVLAVVPDLATATVDLRDHLWETLDPADLPDVLVAVDTLPADAAGLDTEGPGSHTFRAPSTPTEEDLAEIWAETLGRPRIAADDNFLDLGGDSMTAALLLDLTNERLEAGLTLGDLLSAPSLAAIAEMIDRAR</sequence>
<dbReference type="RefSeq" id="WP_223105119.1">
    <property type="nucleotide sequence ID" value="NZ_CP061913.1"/>
</dbReference>
<dbReference type="SUPFAM" id="SSF47336">
    <property type="entry name" value="ACP-like"/>
    <property type="match status" value="1"/>
</dbReference>
<dbReference type="PROSITE" id="PS50075">
    <property type="entry name" value="CARRIER"/>
    <property type="match status" value="1"/>
</dbReference>
<comment type="caution">
    <text evidence="3">The sequence shown here is derived from an EMBL/GenBank/DDBJ whole genome shotgun (WGS) entry which is preliminary data.</text>
</comment>
<accession>A0ABV5M5V6</accession>
<evidence type="ECO:0000313" key="3">
    <source>
        <dbReference type="EMBL" id="MFB9444233.1"/>
    </source>
</evidence>
<proteinExistence type="predicted"/>
<organism evidence="3 4">
    <name type="scientific">Dactylosporangium vinaceum</name>
    <dbReference type="NCBI Taxonomy" id="53362"/>
    <lineage>
        <taxon>Bacteria</taxon>
        <taxon>Bacillati</taxon>
        <taxon>Actinomycetota</taxon>
        <taxon>Actinomycetes</taxon>
        <taxon>Micromonosporales</taxon>
        <taxon>Micromonosporaceae</taxon>
        <taxon>Dactylosporangium</taxon>
    </lineage>
</organism>
<gene>
    <name evidence="3" type="ORF">ACFFTR_14220</name>
</gene>
<dbReference type="PANTHER" id="PTHR45527">
    <property type="entry name" value="NONRIBOSOMAL PEPTIDE SYNTHETASE"/>
    <property type="match status" value="1"/>
</dbReference>
<dbReference type="SUPFAM" id="SSF56801">
    <property type="entry name" value="Acetyl-CoA synthetase-like"/>
    <property type="match status" value="1"/>
</dbReference>
<dbReference type="Pfam" id="PF00550">
    <property type="entry name" value="PP-binding"/>
    <property type="match status" value="1"/>
</dbReference>
<dbReference type="Gene3D" id="1.10.1200.10">
    <property type="entry name" value="ACP-like"/>
    <property type="match status" value="1"/>
</dbReference>
<evidence type="ECO:0000259" key="2">
    <source>
        <dbReference type="PROSITE" id="PS50075"/>
    </source>
</evidence>
<name>A0ABV5M5V6_9ACTN</name>